<comment type="caution">
    <text evidence="3">The sequence shown here is derived from an EMBL/GenBank/DDBJ whole genome shotgun (WGS) entry which is preliminary data.</text>
</comment>
<feature type="chain" id="PRO_5031522637" evidence="2">
    <location>
        <begin position="30"/>
        <end position="154"/>
    </location>
</feature>
<evidence type="ECO:0000313" key="4">
    <source>
        <dbReference type="Proteomes" id="UP000461670"/>
    </source>
</evidence>
<dbReference type="EMBL" id="WNDQ01000013">
    <property type="protein sequence ID" value="KAF1022292.1"/>
    <property type="molecule type" value="Genomic_DNA"/>
</dbReference>
<keyword evidence="2" id="KW-0732">Signal</keyword>
<dbReference type="InterPro" id="IPR024572">
    <property type="entry name" value="RcnB"/>
</dbReference>
<accession>A0A7V8FQ96</accession>
<evidence type="ECO:0000256" key="1">
    <source>
        <dbReference type="SAM" id="MobiDB-lite"/>
    </source>
</evidence>
<protein>
    <submittedName>
        <fullName evidence="3">Nickel/cobalt homeostasis protein RcnB</fullName>
    </submittedName>
</protein>
<name>A0A7V8FQ96_9BURK</name>
<feature type="signal peptide" evidence="2">
    <location>
        <begin position="1"/>
        <end position="29"/>
    </location>
</feature>
<organism evidence="3 4">
    <name type="scientific">Paracidovorax wautersii</name>
    <dbReference type="NCBI Taxonomy" id="1177982"/>
    <lineage>
        <taxon>Bacteria</taxon>
        <taxon>Pseudomonadati</taxon>
        <taxon>Pseudomonadota</taxon>
        <taxon>Betaproteobacteria</taxon>
        <taxon>Burkholderiales</taxon>
        <taxon>Comamonadaceae</taxon>
        <taxon>Paracidovorax</taxon>
    </lineage>
</organism>
<reference evidence="4" key="1">
    <citation type="journal article" date="2020" name="MBio">
        <title>Horizontal gene transfer to a defensive symbiont with a reduced genome amongst a multipartite beetle microbiome.</title>
        <authorList>
            <person name="Waterworth S.C."/>
            <person name="Florez L.V."/>
            <person name="Rees E.R."/>
            <person name="Hertweck C."/>
            <person name="Kaltenpoth M."/>
            <person name="Kwan J.C."/>
        </authorList>
    </citation>
    <scope>NUCLEOTIDE SEQUENCE [LARGE SCALE GENOMIC DNA]</scope>
</reference>
<dbReference type="Pfam" id="PF11776">
    <property type="entry name" value="RcnB"/>
    <property type="match status" value="1"/>
</dbReference>
<gene>
    <name evidence="3" type="primary">rcnB</name>
    <name evidence="3" type="ORF">GAK30_01263</name>
</gene>
<sequence>MPCTHHPPTSLLHWGLGAAILAASCSVLAQGASPPVRHAPTVMPAQPMTPHAQPGTPRVTPQPQHKIPSQDAHTYQPPPVARDGQVPRPQPGWQAPALRVGQPLPPAFRDRVYRVEDWRAYQLPPPPRGQHWVQVGGQSLLVSDRHHTIVSQHP</sequence>
<proteinExistence type="predicted"/>
<evidence type="ECO:0000256" key="2">
    <source>
        <dbReference type="SAM" id="SignalP"/>
    </source>
</evidence>
<dbReference type="Gene3D" id="3.10.450.160">
    <property type="entry name" value="inner membrane protein cigr"/>
    <property type="match status" value="1"/>
</dbReference>
<dbReference type="Proteomes" id="UP000461670">
    <property type="component" value="Unassembled WGS sequence"/>
</dbReference>
<feature type="region of interest" description="Disordered" evidence="1">
    <location>
        <begin position="32"/>
        <end position="101"/>
    </location>
</feature>
<dbReference type="AlphaFoldDB" id="A0A7V8FQ96"/>
<evidence type="ECO:0000313" key="3">
    <source>
        <dbReference type="EMBL" id="KAF1022292.1"/>
    </source>
</evidence>